<keyword evidence="8" id="KW-1185">Reference proteome</keyword>
<keyword evidence="3" id="KW-0378">Hydrolase</keyword>
<gene>
    <name evidence="7" type="ORF">LNN31_08485</name>
</gene>
<dbReference type="InterPro" id="IPR028090">
    <property type="entry name" value="JAB_dom_prok"/>
</dbReference>
<accession>A0ABY6HIS7</accession>
<proteinExistence type="predicted"/>
<dbReference type="Pfam" id="PF14464">
    <property type="entry name" value="Prok-JAB"/>
    <property type="match status" value="1"/>
</dbReference>
<protein>
    <submittedName>
        <fullName evidence="7">Mov34/MPN/PAD-1 family protein</fullName>
    </submittedName>
</protein>
<keyword evidence="5" id="KW-0482">Metalloprotease</keyword>
<dbReference type="SUPFAM" id="SSF102712">
    <property type="entry name" value="JAB1/MPN domain"/>
    <property type="match status" value="1"/>
</dbReference>
<keyword evidence="1" id="KW-0645">Protease</keyword>
<evidence type="ECO:0000313" key="8">
    <source>
        <dbReference type="Proteomes" id="UP001163550"/>
    </source>
</evidence>
<feature type="domain" description="MPN" evidence="6">
    <location>
        <begin position="20"/>
        <end position="163"/>
    </location>
</feature>
<evidence type="ECO:0000256" key="5">
    <source>
        <dbReference type="ARBA" id="ARBA00023049"/>
    </source>
</evidence>
<evidence type="ECO:0000313" key="7">
    <source>
        <dbReference type="EMBL" id="UYO64445.1"/>
    </source>
</evidence>
<name>A0ABY6HIS7_9FIRM</name>
<organism evidence="7 8">
    <name type="scientific">Acetobacterium wieringae</name>
    <dbReference type="NCBI Taxonomy" id="52694"/>
    <lineage>
        <taxon>Bacteria</taxon>
        <taxon>Bacillati</taxon>
        <taxon>Bacillota</taxon>
        <taxon>Clostridia</taxon>
        <taxon>Eubacteriales</taxon>
        <taxon>Eubacteriaceae</taxon>
        <taxon>Acetobacterium</taxon>
    </lineage>
</organism>
<dbReference type="Gene3D" id="3.40.140.10">
    <property type="entry name" value="Cytidine Deaminase, domain 2"/>
    <property type="match status" value="1"/>
</dbReference>
<reference evidence="7" key="1">
    <citation type="submission" date="2021-11" db="EMBL/GenBank/DDBJ databases">
        <title>Isoprene-degrading acetogen.</title>
        <authorList>
            <person name="Yang Y."/>
            <person name="Jin H."/>
            <person name="Yan J."/>
        </authorList>
    </citation>
    <scope>NUCLEOTIDE SEQUENCE</scope>
    <source>
        <strain evidence="7">Berkeley</strain>
    </source>
</reference>
<keyword evidence="4" id="KW-0862">Zinc</keyword>
<evidence type="ECO:0000256" key="3">
    <source>
        <dbReference type="ARBA" id="ARBA00022801"/>
    </source>
</evidence>
<dbReference type="InterPro" id="IPR037518">
    <property type="entry name" value="MPN"/>
</dbReference>
<dbReference type="EMBL" id="CP087994">
    <property type="protein sequence ID" value="UYO64445.1"/>
    <property type="molecule type" value="Genomic_DNA"/>
</dbReference>
<evidence type="ECO:0000256" key="4">
    <source>
        <dbReference type="ARBA" id="ARBA00022833"/>
    </source>
</evidence>
<dbReference type="RefSeq" id="WP_228882552.1">
    <property type="nucleotide sequence ID" value="NZ_CABIIK010000048.1"/>
</dbReference>
<keyword evidence="2" id="KW-0479">Metal-binding</keyword>
<evidence type="ECO:0000256" key="1">
    <source>
        <dbReference type="ARBA" id="ARBA00022670"/>
    </source>
</evidence>
<dbReference type="Proteomes" id="UP001163550">
    <property type="component" value="Chromosome"/>
</dbReference>
<evidence type="ECO:0000256" key="2">
    <source>
        <dbReference type="ARBA" id="ARBA00022723"/>
    </source>
</evidence>
<dbReference type="PROSITE" id="PS50249">
    <property type="entry name" value="MPN"/>
    <property type="match status" value="1"/>
</dbReference>
<evidence type="ECO:0000259" key="6">
    <source>
        <dbReference type="PROSITE" id="PS50249"/>
    </source>
</evidence>
<sequence length="170" mass="19725">MKKEKMDNMFFQDNNQRFYVKLEKSVYEKILHYCLISYPKETGGILIGNYSQNLSTANIIQTSEPPQKSIHKRNFFKRSSNGLKSIFDDAWKNGQYYLGEWHYHPDASAKPSSLDINQMIAFSKDENLKCPEPILLIIGGVGISREIFISVFTENSYIVLNHIEVDYKDN</sequence>